<dbReference type="InterPro" id="IPR021566">
    <property type="entry name" value="Doppel"/>
</dbReference>
<name>A0AA97LGK8_EUBMA</name>
<feature type="region of interest" description="Disordered" evidence="1">
    <location>
        <begin position="281"/>
        <end position="306"/>
    </location>
</feature>
<dbReference type="KEGG" id="emc:129342676"/>
<proteinExistence type="predicted"/>
<feature type="signal peptide" evidence="2">
    <location>
        <begin position="1"/>
        <end position="24"/>
    </location>
</feature>
<dbReference type="RefSeq" id="XP_054854536.1">
    <property type="nucleotide sequence ID" value="XM_054998561.1"/>
</dbReference>
<dbReference type="Pfam" id="PF11466">
    <property type="entry name" value="Doppel"/>
    <property type="match status" value="1"/>
</dbReference>
<reference evidence="4" key="1">
    <citation type="submission" date="2025-08" db="UniProtKB">
        <authorList>
            <consortium name="RefSeq"/>
        </authorList>
    </citation>
    <scope>IDENTIFICATION</scope>
    <source>
        <tissue evidence="4">Blood</tissue>
    </source>
</reference>
<feature type="region of interest" description="Disordered" evidence="1">
    <location>
        <begin position="222"/>
        <end position="256"/>
    </location>
</feature>
<protein>
    <submittedName>
        <fullName evidence="4">Uncharacterized protein LOC129342676</fullName>
    </submittedName>
</protein>
<feature type="compositionally biased region" description="Low complexity" evidence="1">
    <location>
        <begin position="107"/>
        <end position="124"/>
    </location>
</feature>
<evidence type="ECO:0000313" key="3">
    <source>
        <dbReference type="Proteomes" id="UP001190640"/>
    </source>
</evidence>
<dbReference type="Proteomes" id="UP001190640">
    <property type="component" value="Chromosome 14"/>
</dbReference>
<feature type="compositionally biased region" description="Low complexity" evidence="1">
    <location>
        <begin position="281"/>
        <end position="295"/>
    </location>
</feature>
<dbReference type="AlphaFoldDB" id="A0AA97LGK8"/>
<evidence type="ECO:0000256" key="2">
    <source>
        <dbReference type="SAM" id="SignalP"/>
    </source>
</evidence>
<accession>A0AA97LGK8</accession>
<feature type="region of interest" description="Disordered" evidence="1">
    <location>
        <begin position="106"/>
        <end position="128"/>
    </location>
</feature>
<feature type="chain" id="PRO_5041645771" evidence="2">
    <location>
        <begin position="25"/>
        <end position="366"/>
    </location>
</feature>
<gene>
    <name evidence="4" type="primary">LOC129342676</name>
</gene>
<keyword evidence="2" id="KW-0732">Signal</keyword>
<evidence type="ECO:0000313" key="4">
    <source>
        <dbReference type="RefSeq" id="XP_054854536.1"/>
    </source>
</evidence>
<feature type="compositionally biased region" description="Polar residues" evidence="1">
    <location>
        <begin position="169"/>
        <end position="181"/>
    </location>
</feature>
<feature type="region of interest" description="Disordered" evidence="1">
    <location>
        <begin position="165"/>
        <end position="200"/>
    </location>
</feature>
<organism evidence="3 4">
    <name type="scientific">Eublepharis macularius</name>
    <name type="common">Leopard gecko</name>
    <name type="synonym">Cyrtodactylus macularius</name>
    <dbReference type="NCBI Taxonomy" id="481883"/>
    <lineage>
        <taxon>Eukaryota</taxon>
        <taxon>Metazoa</taxon>
        <taxon>Chordata</taxon>
        <taxon>Craniata</taxon>
        <taxon>Vertebrata</taxon>
        <taxon>Euteleostomi</taxon>
        <taxon>Lepidosauria</taxon>
        <taxon>Squamata</taxon>
        <taxon>Bifurcata</taxon>
        <taxon>Gekkota</taxon>
        <taxon>Eublepharidae</taxon>
        <taxon>Eublepharinae</taxon>
        <taxon>Eublepharis</taxon>
    </lineage>
</organism>
<sequence>MRKSLETCWIAILFILLLSDDSLSRKPRVRFRSGWRFSPSKTKVGSGNFGSFPRKPAFRRPNFSSINFGSNKIGSFSKPDLFVNVPDISEIMRDSAQKMHDLLQRVHSSSPNKSGSPKGNNSHNPIDHQYNLAYSQNSNLFTNMPNVSQIMPYSLNMRDLLQRVHDSSPNKSGSQTGSNPHNPIDHQHNPAYPQNSDLFTNMPNVSQIMLFAQKMRDLLQRLRDSPPNKSGSPTGNDPHNPIDHQHNPAYQQNTDHVTNMPNVSQIMFSSQRIRDLFQRVRNSSRNKNGSSSVISGSPTGKPHHHPLYVPHSPIYLKYSNFLKNMPSISEIMSGSPQRARELLQRMRNSFLYEHGSPTGNYSDNPV</sequence>
<dbReference type="GeneID" id="129342676"/>
<keyword evidence="3" id="KW-1185">Reference proteome</keyword>
<evidence type="ECO:0000256" key="1">
    <source>
        <dbReference type="SAM" id="MobiDB-lite"/>
    </source>
</evidence>
<feature type="compositionally biased region" description="Polar residues" evidence="1">
    <location>
        <begin position="227"/>
        <end position="237"/>
    </location>
</feature>